<dbReference type="PANTHER" id="PTHR40254:SF1">
    <property type="entry name" value="BLR0577 PROTEIN"/>
    <property type="match status" value="1"/>
</dbReference>
<protein>
    <submittedName>
        <fullName evidence="2">Putative NAD(P)/FAD-binding protein YdhS</fullName>
    </submittedName>
</protein>
<name>A0A543A1Z7_9ACTN</name>
<dbReference type="InterPro" id="IPR052189">
    <property type="entry name" value="L-asp_N-monooxygenase_NS-form"/>
</dbReference>
<dbReference type="EMBL" id="VFOV01000001">
    <property type="protein sequence ID" value="TQL66560.1"/>
    <property type="molecule type" value="Genomic_DNA"/>
</dbReference>
<keyword evidence="3" id="KW-1185">Reference proteome</keyword>
<accession>A0A543A1Z7</accession>
<dbReference type="Gene3D" id="3.50.50.60">
    <property type="entry name" value="FAD/NAD(P)-binding domain"/>
    <property type="match status" value="2"/>
</dbReference>
<dbReference type="Proteomes" id="UP000320209">
    <property type="component" value="Unassembled WGS sequence"/>
</dbReference>
<sequence length="462" mass="48852">MRVTTDAASPAPTSTPTVAIIGGGASGTLTAVNLLRRGASVRLFESRGEAGRGVAYSTTDERHLLNVRANNMSGFPDDRDDLLSWAAAAGIELGPTDFLPRRDYSRYLCDRLAAAAEAGAGTLETVGKTVVDVEPVGGGFTVVTGADGADGAAGPEETYAADAVVLAYGNPPPQPFADLPEAPWNLSDPWDVDRISALPADATVLVVGSGLTAVDTTVTLLDEAPARSVVMVSRHGLLPNPHVDDQFTSWVTPVPDGPLTADGVVELVREQLEHAAEIGVDWRAVIDGLRGPTQSIWRRFPESERRRFREVYAREWEVRRHRMAPRIAALLAAYQAEGRLEILAGGVLGCRLDGVGQPVVTLADGEREVTAVINCTGPSPDITRTDNPLLLALQKRGLIVPDPLRLGIDVTEDGRVRGADGRIVRNLVTVGPPCKGALYEATAIPEIRVQAAAVAALLTAAE</sequence>
<comment type="caution">
    <text evidence="2">The sequence shown here is derived from an EMBL/GenBank/DDBJ whole genome shotgun (WGS) entry which is preliminary data.</text>
</comment>
<proteinExistence type="predicted"/>
<dbReference type="Pfam" id="PF13454">
    <property type="entry name" value="NAD_binding_9"/>
    <property type="match status" value="1"/>
</dbReference>
<organism evidence="2 3">
    <name type="scientific">Nocardioides albertanoniae</name>
    <dbReference type="NCBI Taxonomy" id="1175486"/>
    <lineage>
        <taxon>Bacteria</taxon>
        <taxon>Bacillati</taxon>
        <taxon>Actinomycetota</taxon>
        <taxon>Actinomycetes</taxon>
        <taxon>Propionibacteriales</taxon>
        <taxon>Nocardioidaceae</taxon>
        <taxon>Nocardioides</taxon>
    </lineage>
</organism>
<evidence type="ECO:0000313" key="2">
    <source>
        <dbReference type="EMBL" id="TQL66560.1"/>
    </source>
</evidence>
<dbReference type="SUPFAM" id="SSF51905">
    <property type="entry name" value="FAD/NAD(P)-binding domain"/>
    <property type="match status" value="2"/>
</dbReference>
<reference evidence="2 3" key="1">
    <citation type="submission" date="2019-06" db="EMBL/GenBank/DDBJ databases">
        <title>Sequencing the genomes of 1000 actinobacteria strains.</title>
        <authorList>
            <person name="Klenk H.-P."/>
        </authorList>
    </citation>
    <scope>NUCLEOTIDE SEQUENCE [LARGE SCALE GENOMIC DNA]</scope>
    <source>
        <strain evidence="2 3">DSM 25218</strain>
    </source>
</reference>
<gene>
    <name evidence="2" type="ORF">FB381_0423</name>
</gene>
<evidence type="ECO:0000259" key="1">
    <source>
        <dbReference type="Pfam" id="PF13454"/>
    </source>
</evidence>
<dbReference type="InterPro" id="IPR036188">
    <property type="entry name" value="FAD/NAD-bd_sf"/>
</dbReference>
<dbReference type="InterPro" id="IPR038732">
    <property type="entry name" value="HpyO/CreE_NAD-binding"/>
</dbReference>
<evidence type="ECO:0000313" key="3">
    <source>
        <dbReference type="Proteomes" id="UP000320209"/>
    </source>
</evidence>
<dbReference type="AlphaFoldDB" id="A0A543A1Z7"/>
<dbReference type="PANTHER" id="PTHR40254">
    <property type="entry name" value="BLR0577 PROTEIN"/>
    <property type="match status" value="1"/>
</dbReference>
<feature type="domain" description="FAD-dependent urate hydroxylase HpyO/Asp monooxygenase CreE-like FAD/NAD(P)-binding" evidence="1">
    <location>
        <begin position="19"/>
        <end position="170"/>
    </location>
</feature>